<keyword evidence="2" id="KW-0677">Repeat</keyword>
<gene>
    <name evidence="8" type="ORF">UPYG_G00043840</name>
</gene>
<evidence type="ECO:0000256" key="5">
    <source>
        <dbReference type="PROSITE-ProRule" id="PRU00042"/>
    </source>
</evidence>
<dbReference type="PANTHER" id="PTHR46105">
    <property type="entry name" value="AGAP004733-PA"/>
    <property type="match status" value="1"/>
</dbReference>
<evidence type="ECO:0000256" key="4">
    <source>
        <dbReference type="ARBA" id="ARBA00022833"/>
    </source>
</evidence>
<keyword evidence="4" id="KW-0862">Zinc</keyword>
<reference evidence="8 9" key="1">
    <citation type="submission" date="2024-06" db="EMBL/GenBank/DDBJ databases">
        <authorList>
            <person name="Pan Q."/>
            <person name="Wen M."/>
            <person name="Jouanno E."/>
            <person name="Zahm M."/>
            <person name="Klopp C."/>
            <person name="Cabau C."/>
            <person name="Louis A."/>
            <person name="Berthelot C."/>
            <person name="Parey E."/>
            <person name="Roest Crollius H."/>
            <person name="Montfort J."/>
            <person name="Robinson-Rechavi M."/>
            <person name="Bouchez O."/>
            <person name="Lampietro C."/>
            <person name="Lopez Roques C."/>
            <person name="Donnadieu C."/>
            <person name="Postlethwait J."/>
            <person name="Bobe J."/>
            <person name="Verreycken H."/>
            <person name="Guiguen Y."/>
        </authorList>
    </citation>
    <scope>NUCLEOTIDE SEQUENCE [LARGE SCALE GENOMIC DNA]</scope>
    <source>
        <strain evidence="8">Up_M1</strain>
        <tissue evidence="8">Testis</tissue>
    </source>
</reference>
<keyword evidence="3 5" id="KW-0863">Zinc-finger</keyword>
<keyword evidence="9" id="KW-1185">Reference proteome</keyword>
<feature type="domain" description="C2H2-type" evidence="7">
    <location>
        <begin position="367"/>
        <end position="394"/>
    </location>
</feature>
<evidence type="ECO:0000256" key="1">
    <source>
        <dbReference type="ARBA" id="ARBA00022723"/>
    </source>
</evidence>
<dbReference type="PROSITE" id="PS50157">
    <property type="entry name" value="ZINC_FINGER_C2H2_2"/>
    <property type="match status" value="3"/>
</dbReference>
<dbReference type="FunFam" id="3.30.160.60:FF:000358">
    <property type="entry name" value="zinc finger protein 24"/>
    <property type="match status" value="1"/>
</dbReference>
<dbReference type="PROSITE" id="PS00028">
    <property type="entry name" value="ZINC_FINGER_C2H2_1"/>
    <property type="match status" value="3"/>
</dbReference>
<name>A0ABD0XQL5_UMBPY</name>
<keyword evidence="1" id="KW-0479">Metal-binding</keyword>
<dbReference type="Proteomes" id="UP001557470">
    <property type="component" value="Unassembled WGS sequence"/>
</dbReference>
<dbReference type="SMART" id="SM00355">
    <property type="entry name" value="ZnF_C2H2"/>
    <property type="match status" value="3"/>
</dbReference>
<dbReference type="EMBL" id="JAGEUA010000001">
    <property type="protein sequence ID" value="KAL1023638.1"/>
    <property type="molecule type" value="Genomic_DNA"/>
</dbReference>
<evidence type="ECO:0000313" key="8">
    <source>
        <dbReference type="EMBL" id="KAL1023638.1"/>
    </source>
</evidence>
<evidence type="ECO:0000256" key="2">
    <source>
        <dbReference type="ARBA" id="ARBA00022737"/>
    </source>
</evidence>
<feature type="region of interest" description="Disordered" evidence="6">
    <location>
        <begin position="120"/>
        <end position="141"/>
    </location>
</feature>
<dbReference type="Gene3D" id="3.30.160.60">
    <property type="entry name" value="Classic Zinc Finger"/>
    <property type="match status" value="3"/>
</dbReference>
<evidence type="ECO:0000256" key="3">
    <source>
        <dbReference type="ARBA" id="ARBA00022771"/>
    </source>
</evidence>
<protein>
    <recommendedName>
        <fullName evidence="7">C2H2-type domain-containing protein</fullName>
    </recommendedName>
</protein>
<dbReference type="InterPro" id="IPR050457">
    <property type="entry name" value="ZnFinger_BTB_dom_contain"/>
</dbReference>
<sequence length="446" mass="49700">MLEPVIFQTQLTSIMEALSTAAVAEITKLVDEYSAFLRVELSRKKHDNEMLINKLKVVETSHRTKTPTIEHRGASISAVVLRESLQNDDSAASRFLLGRPILHHTPPASKEQKPETVFAQTGGSRDWGHESGAGVEEAPDTKATPVTIKQERLEDDHEPMKYTDQTINAAEHSATHLVTGQQHPTDQPCFEEDWEFQNTPPGGIGEHTDSVERHSQLEQRTVEHHLELEHRTVEHISSNSHCQDNDLAAGVLFHLKREPGSPNHNLLPGIETGAEVNQEDLSKTYPEYAALSLGYGGYTGSPYTFFSYSSENQLHTSATTTTNDSASLPGRHFNPNAVPGVQGDQAVSGGTVRRPRAPLSKDKEGRFVCKHCGKGFPYISYLRRHTLNHTGERTHHCSVCGRSFIRQSHLRRHELLHTGVRPFTCALCGRHFSRGAHLRAHMKTHM</sequence>
<comment type="caution">
    <text evidence="8">The sequence shown here is derived from an EMBL/GenBank/DDBJ whole genome shotgun (WGS) entry which is preliminary data.</text>
</comment>
<accession>A0ABD0XQL5</accession>
<evidence type="ECO:0000259" key="7">
    <source>
        <dbReference type="PROSITE" id="PS50157"/>
    </source>
</evidence>
<dbReference type="InterPro" id="IPR036236">
    <property type="entry name" value="Znf_C2H2_sf"/>
</dbReference>
<evidence type="ECO:0000313" key="9">
    <source>
        <dbReference type="Proteomes" id="UP001557470"/>
    </source>
</evidence>
<dbReference type="InterPro" id="IPR013087">
    <property type="entry name" value="Znf_C2H2_type"/>
</dbReference>
<dbReference type="AlphaFoldDB" id="A0ABD0XQL5"/>
<dbReference type="SUPFAM" id="SSF57667">
    <property type="entry name" value="beta-beta-alpha zinc fingers"/>
    <property type="match status" value="2"/>
</dbReference>
<dbReference type="FunFam" id="3.30.160.60:FF:000624">
    <property type="entry name" value="zinc finger protein 697"/>
    <property type="match status" value="1"/>
</dbReference>
<dbReference type="PANTHER" id="PTHR46105:SF28">
    <property type="entry name" value="ZINC FINGER PROTEIN 37-LIKE"/>
    <property type="match status" value="1"/>
</dbReference>
<feature type="domain" description="C2H2-type" evidence="7">
    <location>
        <begin position="423"/>
        <end position="446"/>
    </location>
</feature>
<dbReference type="Pfam" id="PF00096">
    <property type="entry name" value="zf-C2H2"/>
    <property type="match status" value="3"/>
</dbReference>
<dbReference type="GO" id="GO:0008270">
    <property type="term" value="F:zinc ion binding"/>
    <property type="evidence" value="ECO:0007669"/>
    <property type="project" value="UniProtKB-KW"/>
</dbReference>
<proteinExistence type="predicted"/>
<feature type="domain" description="C2H2-type" evidence="7">
    <location>
        <begin position="395"/>
        <end position="422"/>
    </location>
</feature>
<feature type="region of interest" description="Disordered" evidence="6">
    <location>
        <begin position="336"/>
        <end position="358"/>
    </location>
</feature>
<evidence type="ECO:0000256" key="6">
    <source>
        <dbReference type="SAM" id="MobiDB-lite"/>
    </source>
</evidence>
<organism evidence="8 9">
    <name type="scientific">Umbra pygmaea</name>
    <name type="common">Eastern mudminnow</name>
    <dbReference type="NCBI Taxonomy" id="75934"/>
    <lineage>
        <taxon>Eukaryota</taxon>
        <taxon>Metazoa</taxon>
        <taxon>Chordata</taxon>
        <taxon>Craniata</taxon>
        <taxon>Vertebrata</taxon>
        <taxon>Euteleostomi</taxon>
        <taxon>Actinopterygii</taxon>
        <taxon>Neopterygii</taxon>
        <taxon>Teleostei</taxon>
        <taxon>Protacanthopterygii</taxon>
        <taxon>Esociformes</taxon>
        <taxon>Umbridae</taxon>
        <taxon>Umbra</taxon>
    </lineage>
</organism>